<sequence>MKSSTLHSVWSAPDNTRLTSKQYSFRLPVHVAAKIAALCEMYPSRTKTEIVGDLLSSAIDEFLAGLPYVQGKYVGTNPETGEKIHLDAGPESKFWQLANEHYREIEREMGNENPPSLYEALRKPKSAE</sequence>
<dbReference type="RefSeq" id="WP_143027000.1">
    <property type="nucleotide sequence ID" value="NZ_FNOE01000048.1"/>
</dbReference>
<proteinExistence type="predicted"/>
<protein>
    <submittedName>
        <fullName evidence="2">Uncharacterized protein</fullName>
    </submittedName>
</protein>
<evidence type="ECO:0000313" key="3">
    <source>
        <dbReference type="Proteomes" id="UP000198814"/>
    </source>
</evidence>
<feature type="region of interest" description="Disordered" evidence="1">
    <location>
        <begin position="107"/>
        <end position="128"/>
    </location>
</feature>
<dbReference type="Proteomes" id="UP000198814">
    <property type="component" value="Unassembled WGS sequence"/>
</dbReference>
<evidence type="ECO:0000313" key="2">
    <source>
        <dbReference type="EMBL" id="SEP10583.1"/>
    </source>
</evidence>
<dbReference type="OrthoDB" id="6386565at2"/>
<organism evidence="2 3">
    <name type="scientific">Nitrosomonas oligotropha</name>
    <dbReference type="NCBI Taxonomy" id="42354"/>
    <lineage>
        <taxon>Bacteria</taxon>
        <taxon>Pseudomonadati</taxon>
        <taxon>Pseudomonadota</taxon>
        <taxon>Betaproteobacteria</taxon>
        <taxon>Nitrosomonadales</taxon>
        <taxon>Nitrosomonadaceae</taxon>
        <taxon>Nitrosomonas</taxon>
    </lineage>
</organism>
<name>A0A1H8V5P8_9PROT</name>
<accession>A0A1H8V5P8</accession>
<gene>
    <name evidence="2" type="ORF">SAMN05216333_1464</name>
</gene>
<keyword evidence="3" id="KW-1185">Reference proteome</keyword>
<reference evidence="3" key="1">
    <citation type="submission" date="2016-10" db="EMBL/GenBank/DDBJ databases">
        <authorList>
            <person name="Varghese N."/>
            <person name="Submissions S."/>
        </authorList>
    </citation>
    <scope>NUCLEOTIDE SEQUENCE [LARGE SCALE GENOMIC DNA]</scope>
    <source>
        <strain evidence="3">Nm76</strain>
    </source>
</reference>
<dbReference type="EMBL" id="FODO01000046">
    <property type="protein sequence ID" value="SEP10583.1"/>
    <property type="molecule type" value="Genomic_DNA"/>
</dbReference>
<evidence type="ECO:0000256" key="1">
    <source>
        <dbReference type="SAM" id="MobiDB-lite"/>
    </source>
</evidence>
<dbReference type="AlphaFoldDB" id="A0A1H8V5P8"/>
<dbReference type="STRING" id="42354.SAMN05216333_1464"/>